<dbReference type="OrthoDB" id="8745755at2759"/>
<reference evidence="1" key="1">
    <citation type="journal article" date="2013" name="PLoS ONE">
        <title>Direct detection of alternative open reading frames translation products in human significantly expands the proteome.</title>
        <authorList>
            <person name="Vanderperre B."/>
            <person name="Lucier J.-F."/>
            <person name="Motard J."/>
            <person name="Tremblay G."/>
            <person name="Vanderperre S."/>
            <person name="Wisztorski M."/>
            <person name="Salzet M."/>
            <person name="Boisvert F.-M."/>
            <person name="Roucou X."/>
        </authorList>
    </citation>
    <scope>NUCLEOTIDE SEQUENCE</scope>
</reference>
<accession>L8EC69</accession>
<evidence type="ECO:0000313" key="1">
    <source>
        <dbReference type="EMBL" id="CCQ43047.1"/>
    </source>
</evidence>
<dbReference type="AlphaFoldDB" id="L8EC69"/>
<name>L8EC69_HUMAN</name>
<protein>
    <submittedName>
        <fullName evidence="1">Alternative protein ITPRIPL2</fullName>
    </submittedName>
</protein>
<dbReference type="ChiTaRS" id="ITPRIPL2">
    <property type="organism name" value="human"/>
</dbReference>
<dbReference type="EMBL" id="HF583550">
    <property type="protein sequence ID" value="CCQ43047.1"/>
    <property type="molecule type" value="Genomic_DNA"/>
</dbReference>
<proteinExistence type="predicted"/>
<sequence length="52" mass="6003">MLGTGDSYMQIFSCKKFHSNNSKKKKLVVQPVLEENVSGEDDSVILWRDTLW</sequence>
<gene>
    <name evidence="1" type="primary">ITPRIPL2</name>
</gene>
<organism evidence="1">
    <name type="scientific">Homo sapiens</name>
    <name type="common">Human</name>
    <dbReference type="NCBI Taxonomy" id="9606"/>
    <lineage>
        <taxon>Eukaryota</taxon>
        <taxon>Metazoa</taxon>
        <taxon>Chordata</taxon>
        <taxon>Craniata</taxon>
        <taxon>Vertebrata</taxon>
        <taxon>Euteleostomi</taxon>
        <taxon>Mammalia</taxon>
        <taxon>Eutheria</taxon>
        <taxon>Euarchontoglires</taxon>
        <taxon>Primates</taxon>
        <taxon>Haplorrhini</taxon>
        <taxon>Catarrhini</taxon>
        <taxon>Hominidae</taxon>
        <taxon>Homo</taxon>
    </lineage>
</organism>